<evidence type="ECO:0000313" key="2">
    <source>
        <dbReference type="Proteomes" id="UP000232587"/>
    </source>
</evidence>
<keyword evidence="2" id="KW-1185">Reference proteome</keyword>
<proteinExistence type="predicted"/>
<accession>A0A2N0H5A2</accession>
<organism evidence="1 2">
    <name type="scientific">Novosphingobium kunmingense</name>
    <dbReference type="NCBI Taxonomy" id="1211806"/>
    <lineage>
        <taxon>Bacteria</taxon>
        <taxon>Pseudomonadati</taxon>
        <taxon>Pseudomonadota</taxon>
        <taxon>Alphaproteobacteria</taxon>
        <taxon>Sphingomonadales</taxon>
        <taxon>Sphingomonadaceae</taxon>
        <taxon>Novosphingobium</taxon>
    </lineage>
</organism>
<dbReference type="Proteomes" id="UP000232587">
    <property type="component" value="Unassembled WGS sequence"/>
</dbReference>
<gene>
    <name evidence="1" type="ORF">B0I00_2744</name>
</gene>
<reference evidence="1 2" key="1">
    <citation type="submission" date="2017-11" db="EMBL/GenBank/DDBJ databases">
        <title>Genomic Encyclopedia of Type Strains, Phase III (KMG-III): the genomes of soil and plant-associated and newly described type strains.</title>
        <authorList>
            <person name="Whitman W."/>
        </authorList>
    </citation>
    <scope>NUCLEOTIDE SEQUENCE [LARGE SCALE GENOMIC DNA]</scope>
    <source>
        <strain evidence="1 2">CGMCC 1.12274</strain>
    </source>
</reference>
<dbReference type="OrthoDB" id="7358796at2"/>
<dbReference type="AlphaFoldDB" id="A0A2N0H5A2"/>
<evidence type="ECO:0008006" key="3">
    <source>
        <dbReference type="Google" id="ProtNLM"/>
    </source>
</evidence>
<sequence length="88" mass="10354">MLTHHAEVRMQQRGIPMTAVDALLSFGHQRRHRGADVYFLDKRARTRLVNELGRTRYRKLEKALDSYLVVSDDGDVITAAHRHRRLRF</sequence>
<comment type="caution">
    <text evidence="1">The sequence shown here is derived from an EMBL/GenBank/DDBJ whole genome shotgun (WGS) entry which is preliminary data.</text>
</comment>
<dbReference type="EMBL" id="PHUF01000005">
    <property type="protein sequence ID" value="PKB14115.1"/>
    <property type="molecule type" value="Genomic_DNA"/>
</dbReference>
<evidence type="ECO:0000313" key="1">
    <source>
        <dbReference type="EMBL" id="PKB14115.1"/>
    </source>
</evidence>
<name>A0A2N0H5A2_9SPHN</name>
<protein>
    <recommendedName>
        <fullName evidence="3">DUF4258 domain-containing protein</fullName>
    </recommendedName>
</protein>